<keyword evidence="2" id="KW-1185">Reference proteome</keyword>
<dbReference type="EMBL" id="CAKAEH010001274">
    <property type="protein sequence ID" value="CAG9533903.1"/>
    <property type="molecule type" value="Genomic_DNA"/>
</dbReference>
<proteinExistence type="predicted"/>
<protein>
    <submittedName>
        <fullName evidence="1">Uncharacterized protein</fullName>
    </submittedName>
</protein>
<comment type="caution">
    <text evidence="1">The sequence shown here is derived from an EMBL/GenBank/DDBJ whole genome shotgun (WGS) entry which is preliminary data.</text>
</comment>
<reference evidence="1" key="1">
    <citation type="submission" date="2021-09" db="EMBL/GenBank/DDBJ databases">
        <authorList>
            <consortium name="Pathogen Informatics"/>
        </authorList>
    </citation>
    <scope>NUCLEOTIDE SEQUENCE</scope>
</reference>
<dbReference type="AlphaFoldDB" id="A0A8J2PSR0"/>
<gene>
    <name evidence="1" type="ORF">CJOHNSTONI_LOCUS4091</name>
</gene>
<evidence type="ECO:0000313" key="2">
    <source>
        <dbReference type="Proteomes" id="UP000746747"/>
    </source>
</evidence>
<name>A0A8J2PSR0_9BILA</name>
<sequence>MLVLYKEIHKVNKEPEKKTGAGGRHQLALLFGHQLRTEIRLLYHFVLNDDNKRYEPRNVISLSIAMSDESADTIAFNNIAIVLSDSGIRHLLLMHWPFHWIVPTNSSISTSSMEILNSKAPETQAAGLNPNCKPTGKHLQK</sequence>
<dbReference type="Proteomes" id="UP000746747">
    <property type="component" value="Unassembled WGS sequence"/>
</dbReference>
<accession>A0A8J2PSR0</accession>
<evidence type="ECO:0000313" key="1">
    <source>
        <dbReference type="EMBL" id="CAG9533903.1"/>
    </source>
</evidence>
<organism evidence="1 2">
    <name type="scientific">Cercopithifilaria johnstoni</name>
    <dbReference type="NCBI Taxonomy" id="2874296"/>
    <lineage>
        <taxon>Eukaryota</taxon>
        <taxon>Metazoa</taxon>
        <taxon>Ecdysozoa</taxon>
        <taxon>Nematoda</taxon>
        <taxon>Chromadorea</taxon>
        <taxon>Rhabditida</taxon>
        <taxon>Spirurina</taxon>
        <taxon>Spiruromorpha</taxon>
        <taxon>Filarioidea</taxon>
        <taxon>Onchocercidae</taxon>
        <taxon>Cercopithifilaria</taxon>
    </lineage>
</organism>